<keyword evidence="9" id="KW-1185">Reference proteome</keyword>
<name>A0A1A9F198_9GAMM</name>
<dbReference type="Proteomes" id="UP000078070">
    <property type="component" value="Chromosome"/>
</dbReference>
<dbReference type="NCBIfam" id="TIGR03837">
    <property type="entry name" value="efp_Arg_rhamno"/>
    <property type="match status" value="1"/>
</dbReference>
<dbReference type="PIRSF" id="PIRSF015557">
    <property type="entry name" value="UCP015557"/>
    <property type="match status" value="1"/>
</dbReference>
<evidence type="ECO:0000256" key="1">
    <source>
        <dbReference type="ARBA" id="ARBA00022676"/>
    </source>
</evidence>
<sequence length="387" mass="44220">MRASWDIFCSVIDNFGDIGVTWRLARQLVAEHDQSVRLWIDDLQSFCRLCPEANDQDALQLHQGVVVQHWVHGSAPLRCAPQSLSPVKAADVVIEAFGCQLPEDYIEAMVQRTRPSLWLNLEYLSAEDWVAGCHGLPSLQPRGLQKYFFFPGFTQGTGGLLREARLIEQRRRFQQSPVARQHFLNTLGVFPQNNSRLVSLFSYENKSLFSWLDTLAAATQASHLLVPQGRIVAELQEWLGVKQLSEKDQHQRGALKVQLLPFLSQPDYDRLLWSCDLNVVRGEDSFIRAQWAAKPLLWHIYPQQENAHMEKLDAFLKIYCQGLSQATGSALQAQWHAWNSGQNMAQSEQALRQVWPELEAHSDAWCTQLSSQINISTALVQFFRKWL</sequence>
<comment type="similarity">
    <text evidence="4">Belongs to the glycosyltransferase 104 family.</text>
</comment>
<evidence type="ECO:0000256" key="5">
    <source>
        <dbReference type="ARBA" id="ARBA00024416"/>
    </source>
</evidence>
<proteinExistence type="inferred from homology"/>
<dbReference type="STRING" id="1821621.A8C75_17640"/>
<dbReference type="OrthoDB" id="209085at2"/>
<evidence type="ECO:0000313" key="8">
    <source>
        <dbReference type="EMBL" id="ANG64114.1"/>
    </source>
</evidence>
<evidence type="ECO:0000256" key="3">
    <source>
        <dbReference type="ARBA" id="ARBA00024303"/>
    </source>
</evidence>
<reference evidence="9" key="1">
    <citation type="submission" date="2016-05" db="EMBL/GenBank/DDBJ databases">
        <authorList>
            <person name="Baek K."/>
            <person name="Yang S.-J."/>
        </authorList>
    </citation>
    <scope>NUCLEOTIDE SEQUENCE [LARGE SCALE GENOMIC DNA]</scope>
    <source>
        <strain evidence="9">ST58-10</strain>
    </source>
</reference>
<evidence type="ECO:0000256" key="6">
    <source>
        <dbReference type="ARBA" id="ARBA00030025"/>
    </source>
</evidence>
<comment type="catalytic activity">
    <reaction evidence="7">
        <text>dTDP-beta-L-rhamnose + L-arginyl-[protein] = N(omega)-(alpha-L-rhamnosyl)-L-arginyl-[protein] + dTDP + H(+)</text>
        <dbReference type="Rhea" id="RHEA:66692"/>
        <dbReference type="Rhea" id="RHEA-COMP:10532"/>
        <dbReference type="Rhea" id="RHEA-COMP:17096"/>
        <dbReference type="ChEBI" id="CHEBI:15378"/>
        <dbReference type="ChEBI" id="CHEBI:29965"/>
        <dbReference type="ChEBI" id="CHEBI:57510"/>
        <dbReference type="ChEBI" id="CHEBI:58369"/>
        <dbReference type="ChEBI" id="CHEBI:167445"/>
    </reaction>
    <physiologicalReaction direction="left-to-right" evidence="7">
        <dbReference type="Rhea" id="RHEA:66693"/>
    </physiologicalReaction>
</comment>
<comment type="function">
    <text evidence="3">Protein-arginine rhamnosyltransferase that catalyzes the transfer of a single rhamnose to elongation factor P (EF-P) on 'Lys-32', a modification required for EF-P-dependent rescue of polyproline stalled ribosomes.</text>
</comment>
<evidence type="ECO:0000313" key="9">
    <source>
        <dbReference type="Proteomes" id="UP000078070"/>
    </source>
</evidence>
<dbReference type="EMBL" id="CP015839">
    <property type="protein sequence ID" value="ANG64114.1"/>
    <property type="molecule type" value="Genomic_DNA"/>
</dbReference>
<gene>
    <name evidence="8" type="ORF">A8C75_17640</name>
</gene>
<dbReference type="RefSeq" id="WP_067385437.1">
    <property type="nucleotide sequence ID" value="NZ_CP015839.1"/>
</dbReference>
<dbReference type="InterPro" id="IPR016633">
    <property type="entry name" value="EarP"/>
</dbReference>
<keyword evidence="1" id="KW-0328">Glycosyltransferase</keyword>
<keyword evidence="2" id="KW-0808">Transferase</keyword>
<dbReference type="AlphaFoldDB" id="A0A1A9F198"/>
<dbReference type="KEGG" id="mars:A8C75_17640"/>
<evidence type="ECO:0000256" key="4">
    <source>
        <dbReference type="ARBA" id="ARBA00024346"/>
    </source>
</evidence>
<evidence type="ECO:0000256" key="2">
    <source>
        <dbReference type="ARBA" id="ARBA00022679"/>
    </source>
</evidence>
<reference evidence="8 9" key="2">
    <citation type="journal article" date="2018" name="Int. J. Syst. Evol. Microbiol.">
        <title>Marinobacterium aestuarii sp. nov., a benzene-degrading marine bacterium isolated from estuary sediment.</title>
        <authorList>
            <person name="Bae S.S."/>
            <person name="Jung J."/>
            <person name="Chung D."/>
            <person name="Baek K."/>
        </authorList>
    </citation>
    <scope>NUCLEOTIDE SEQUENCE [LARGE SCALE GENOMIC DNA]</scope>
    <source>
        <strain evidence="8 9">ST58-10</strain>
    </source>
</reference>
<protein>
    <recommendedName>
        <fullName evidence="5">Protein-arginine rhamnosyltransferase</fullName>
    </recommendedName>
    <alternativeName>
        <fullName evidence="6">EF-P arginine rhamnosyltransferase</fullName>
    </alternativeName>
</protein>
<accession>A0A1A9F198</accession>
<evidence type="ECO:0000256" key="7">
    <source>
        <dbReference type="ARBA" id="ARBA00048472"/>
    </source>
</evidence>
<organism evidence="8 9">
    <name type="scientific">Marinobacterium aestuarii</name>
    <dbReference type="NCBI Taxonomy" id="1821621"/>
    <lineage>
        <taxon>Bacteria</taxon>
        <taxon>Pseudomonadati</taxon>
        <taxon>Pseudomonadota</taxon>
        <taxon>Gammaproteobacteria</taxon>
        <taxon>Oceanospirillales</taxon>
        <taxon>Oceanospirillaceae</taxon>
        <taxon>Marinobacterium</taxon>
    </lineage>
</organism>
<dbReference type="GO" id="GO:0106361">
    <property type="term" value="F:protein-arginine rhamnosyltransferase activity"/>
    <property type="evidence" value="ECO:0007669"/>
    <property type="project" value="InterPro"/>
</dbReference>
<dbReference type="Pfam" id="PF10093">
    <property type="entry name" value="EarP"/>
    <property type="match status" value="1"/>
</dbReference>